<accession>A0A7C9TLI8</accession>
<keyword evidence="1" id="KW-0378">Hydrolase</keyword>
<dbReference type="InterPro" id="IPR006439">
    <property type="entry name" value="HAD-SF_hydro_IA"/>
</dbReference>
<evidence type="ECO:0000313" key="1">
    <source>
        <dbReference type="EMBL" id="NDY93560.1"/>
    </source>
</evidence>
<dbReference type="NCBIfam" id="TIGR01549">
    <property type="entry name" value="HAD-SF-IA-v1"/>
    <property type="match status" value="1"/>
</dbReference>
<sequence length="247" mass="27833">MTPKALLWDVDGTLAETERDGHRVAFNLAFADAGLPWGWDERRYGELLHITGGRERLLADMLHRADAPRTPEARESLARALHHRKNQRYAELVAAGALLPRPGVLDLMREARAQGLRQAIVTTTSRRNVQALMTELLGRRWADRFEVLVCGEDVRDKKPHPEAYLLALQRLGLPPLACRALEDSGPGLSAARAAGIPVWLRPSVYFPAPRPERLAPVFSPFCQLITRDEDFTWERLRAERGAWQRAA</sequence>
<proteinExistence type="predicted"/>
<name>A0A7C9TLI8_9BURK</name>
<evidence type="ECO:0000313" key="2">
    <source>
        <dbReference type="Proteomes" id="UP000484255"/>
    </source>
</evidence>
<dbReference type="InterPro" id="IPR036412">
    <property type="entry name" value="HAD-like_sf"/>
</dbReference>
<gene>
    <name evidence="1" type="ORF">G3A44_20425</name>
</gene>
<dbReference type="SFLD" id="SFLDG01129">
    <property type="entry name" value="C1.5:_HAD__Beta-PGM__Phosphata"/>
    <property type="match status" value="1"/>
</dbReference>
<dbReference type="Gene3D" id="3.40.50.1000">
    <property type="entry name" value="HAD superfamily/HAD-like"/>
    <property type="match status" value="1"/>
</dbReference>
<dbReference type="SFLD" id="SFLDS00003">
    <property type="entry name" value="Haloacid_Dehalogenase"/>
    <property type="match status" value="1"/>
</dbReference>
<comment type="caution">
    <text evidence="1">The sequence shown here is derived from an EMBL/GenBank/DDBJ whole genome shotgun (WGS) entry which is preliminary data.</text>
</comment>
<dbReference type="Proteomes" id="UP000484255">
    <property type="component" value="Unassembled WGS sequence"/>
</dbReference>
<dbReference type="EMBL" id="JAAGOH010000039">
    <property type="protein sequence ID" value="NDY93560.1"/>
    <property type="molecule type" value="Genomic_DNA"/>
</dbReference>
<dbReference type="InterPro" id="IPR023198">
    <property type="entry name" value="PGP-like_dom2"/>
</dbReference>
<dbReference type="Pfam" id="PF00702">
    <property type="entry name" value="Hydrolase"/>
    <property type="match status" value="1"/>
</dbReference>
<dbReference type="PANTHER" id="PTHR42896:SF2">
    <property type="entry name" value="CBBY-LIKE PROTEIN"/>
    <property type="match status" value="1"/>
</dbReference>
<dbReference type="Gene3D" id="1.10.150.240">
    <property type="entry name" value="Putative phosphatase, domain 2"/>
    <property type="match status" value="1"/>
</dbReference>
<dbReference type="InterPro" id="IPR044999">
    <property type="entry name" value="CbbY-like"/>
</dbReference>
<keyword evidence="2" id="KW-1185">Reference proteome</keyword>
<dbReference type="InterPro" id="IPR023214">
    <property type="entry name" value="HAD_sf"/>
</dbReference>
<dbReference type="AlphaFoldDB" id="A0A7C9TLI8"/>
<dbReference type="RefSeq" id="WP_163459595.1">
    <property type="nucleotide sequence ID" value="NZ_JAAGOH010000039.1"/>
</dbReference>
<dbReference type="NCBIfam" id="TIGR01509">
    <property type="entry name" value="HAD-SF-IA-v3"/>
    <property type="match status" value="1"/>
</dbReference>
<dbReference type="PANTHER" id="PTHR42896">
    <property type="entry name" value="XYLULOSE-1,5-BISPHOSPHATE (XUBP) PHOSPHATASE"/>
    <property type="match status" value="1"/>
</dbReference>
<dbReference type="SUPFAM" id="SSF56784">
    <property type="entry name" value="HAD-like"/>
    <property type="match status" value="1"/>
</dbReference>
<reference evidence="1 2" key="1">
    <citation type="submission" date="2020-02" db="EMBL/GenBank/DDBJ databases">
        <title>Ideonella bacterium strain TBM-1.</title>
        <authorList>
            <person name="Chen W.-M."/>
        </authorList>
    </citation>
    <scope>NUCLEOTIDE SEQUENCE [LARGE SCALE GENOMIC DNA]</scope>
    <source>
        <strain evidence="1 2">TBM-1</strain>
    </source>
</reference>
<protein>
    <submittedName>
        <fullName evidence="1">HAD-IA family hydrolase</fullName>
    </submittedName>
</protein>
<dbReference type="PRINTS" id="PR00413">
    <property type="entry name" value="HADHALOGNASE"/>
</dbReference>
<organism evidence="1 2">
    <name type="scientific">Ideonella livida</name>
    <dbReference type="NCBI Taxonomy" id="2707176"/>
    <lineage>
        <taxon>Bacteria</taxon>
        <taxon>Pseudomonadati</taxon>
        <taxon>Pseudomonadota</taxon>
        <taxon>Betaproteobacteria</taxon>
        <taxon>Burkholderiales</taxon>
        <taxon>Sphaerotilaceae</taxon>
        <taxon>Ideonella</taxon>
    </lineage>
</organism>
<dbReference type="GO" id="GO:0016787">
    <property type="term" value="F:hydrolase activity"/>
    <property type="evidence" value="ECO:0007669"/>
    <property type="project" value="UniProtKB-KW"/>
</dbReference>